<dbReference type="AlphaFoldDB" id="A0A2P6QH37"/>
<proteinExistence type="predicted"/>
<reference evidence="1 2" key="1">
    <citation type="journal article" date="2018" name="Nat. Genet.">
        <title>The Rosa genome provides new insights in the design of modern roses.</title>
        <authorList>
            <person name="Bendahmane M."/>
        </authorList>
    </citation>
    <scope>NUCLEOTIDE SEQUENCE [LARGE SCALE GENOMIC DNA]</scope>
    <source>
        <strain evidence="2">cv. Old Blush</strain>
    </source>
</reference>
<dbReference type="EMBL" id="PDCK01000043">
    <property type="protein sequence ID" value="PRQ33492.1"/>
    <property type="molecule type" value="Genomic_DNA"/>
</dbReference>
<protein>
    <submittedName>
        <fullName evidence="1">Uncharacterized protein</fullName>
    </submittedName>
</protein>
<sequence length="51" mass="5952">MWDLNVHIDLLSYQIICFCHGCDLCCPFCGKDMECLKKSWLCCFLKLISMS</sequence>
<organism evidence="1 2">
    <name type="scientific">Rosa chinensis</name>
    <name type="common">China rose</name>
    <dbReference type="NCBI Taxonomy" id="74649"/>
    <lineage>
        <taxon>Eukaryota</taxon>
        <taxon>Viridiplantae</taxon>
        <taxon>Streptophyta</taxon>
        <taxon>Embryophyta</taxon>
        <taxon>Tracheophyta</taxon>
        <taxon>Spermatophyta</taxon>
        <taxon>Magnoliopsida</taxon>
        <taxon>eudicotyledons</taxon>
        <taxon>Gunneridae</taxon>
        <taxon>Pentapetalae</taxon>
        <taxon>rosids</taxon>
        <taxon>fabids</taxon>
        <taxon>Rosales</taxon>
        <taxon>Rosaceae</taxon>
        <taxon>Rosoideae</taxon>
        <taxon>Rosoideae incertae sedis</taxon>
        <taxon>Rosa</taxon>
    </lineage>
</organism>
<comment type="caution">
    <text evidence="1">The sequence shown here is derived from an EMBL/GenBank/DDBJ whole genome shotgun (WGS) entry which is preliminary data.</text>
</comment>
<accession>A0A2P6QH37</accession>
<evidence type="ECO:0000313" key="1">
    <source>
        <dbReference type="EMBL" id="PRQ33492.1"/>
    </source>
</evidence>
<keyword evidence="2" id="KW-1185">Reference proteome</keyword>
<name>A0A2P6QH37_ROSCH</name>
<dbReference type="Proteomes" id="UP000238479">
    <property type="component" value="Chromosome 5"/>
</dbReference>
<evidence type="ECO:0000313" key="2">
    <source>
        <dbReference type="Proteomes" id="UP000238479"/>
    </source>
</evidence>
<dbReference type="Gramene" id="PRQ33492">
    <property type="protein sequence ID" value="PRQ33492"/>
    <property type="gene ID" value="RchiOBHm_Chr5g0058221"/>
</dbReference>
<gene>
    <name evidence="1" type="ORF">RchiOBHm_Chr5g0058221</name>
</gene>